<accession>F4KLK3</accession>
<dbReference type="Pfam" id="PF02572">
    <property type="entry name" value="CobA_CobO_BtuR"/>
    <property type="match status" value="1"/>
</dbReference>
<comment type="pathway">
    <text evidence="1">Cofactor biosynthesis; adenosylcobalamin biosynthesis; adenosylcobalamin from cob(II)yrinate a,c-diamide: step 2/7.</text>
</comment>
<dbReference type="AlphaFoldDB" id="F4KLK3"/>
<evidence type="ECO:0000256" key="8">
    <source>
        <dbReference type="ARBA" id="ARBA00048555"/>
    </source>
</evidence>
<dbReference type="InterPro" id="IPR003724">
    <property type="entry name" value="CblAdoTrfase_CobA"/>
</dbReference>
<dbReference type="HOGENOM" id="CLU_088595_2_0_10"/>
<comment type="similarity">
    <text evidence="2">Belongs to the Cob(I)alamin adenosyltransferase family.</text>
</comment>
<dbReference type="eggNOG" id="COG2109">
    <property type="taxonomic scope" value="Bacteria"/>
</dbReference>
<evidence type="ECO:0000313" key="11">
    <source>
        <dbReference type="Proteomes" id="UP000006545"/>
    </source>
</evidence>
<evidence type="ECO:0000256" key="7">
    <source>
        <dbReference type="ARBA" id="ARBA00033354"/>
    </source>
</evidence>
<dbReference type="KEGG" id="pah:Poras_0156"/>
<sequence>MSMWERGFVHYYYGTGKGKSTAAMGLAIRTLGHGGRIYIGQFIKTMRYGDVLFLEQHTKPEECTIELYGSMYGGTGCLIDHSASLKDVQAAEQGLARAVEQMCSGLYDLVIWDEVSMAVGLGLLRVEELIDAIKRRPEACELILTGRQYCEELLPHCQLVTNFAEVKHYYHDGVLSRTGIEH</sequence>
<evidence type="ECO:0000256" key="6">
    <source>
        <dbReference type="ARBA" id="ARBA00033334"/>
    </source>
</evidence>
<protein>
    <recommendedName>
        <fullName evidence="3">corrinoid adenosyltransferase</fullName>
        <ecNumber evidence="3">2.5.1.17</ecNumber>
    </recommendedName>
    <alternativeName>
        <fullName evidence="5">Cob(II)alamin adenosyltransferase</fullName>
    </alternativeName>
    <alternativeName>
        <fullName evidence="7">Cob(II)yrinic acid a,c-diamide adenosyltransferase</fullName>
    </alternativeName>
    <alternativeName>
        <fullName evidence="6">Cobinamide/cobalamin adenosyltransferase</fullName>
    </alternativeName>
</protein>
<dbReference type="PIRSF" id="PIRSF015617">
    <property type="entry name" value="Adensltrnsf_CobA"/>
    <property type="match status" value="1"/>
</dbReference>
<dbReference type="PANTHER" id="PTHR46638:SF1">
    <property type="entry name" value="CORRINOID ADENOSYLTRANSFERASE"/>
    <property type="match status" value="1"/>
</dbReference>
<dbReference type="OrthoDB" id="9810309at2"/>
<proteinExistence type="inferred from homology"/>
<evidence type="ECO:0000256" key="1">
    <source>
        <dbReference type="ARBA" id="ARBA00005121"/>
    </source>
</evidence>
<dbReference type="GO" id="GO:0008817">
    <property type="term" value="F:corrinoid adenosyltransferase activity"/>
    <property type="evidence" value="ECO:0007669"/>
    <property type="project" value="UniProtKB-EC"/>
</dbReference>
<comment type="function">
    <text evidence="4">Required for both de novo synthesis of the corrin ring for the assimilation of exogenous corrinoids. Participates in the adenosylation of a variety of incomplete and complete corrinoids.</text>
</comment>
<dbReference type="GO" id="GO:0005524">
    <property type="term" value="F:ATP binding"/>
    <property type="evidence" value="ECO:0007669"/>
    <property type="project" value="InterPro"/>
</dbReference>
<dbReference type="STRING" id="879243.Poras_0156"/>
<evidence type="ECO:0000256" key="9">
    <source>
        <dbReference type="ARBA" id="ARBA00048692"/>
    </source>
</evidence>
<dbReference type="EC" id="2.5.1.17" evidence="3"/>
<keyword evidence="11" id="KW-1185">Reference proteome</keyword>
<reference evidence="11" key="1">
    <citation type="submission" date="2011-04" db="EMBL/GenBank/DDBJ databases">
        <title>The complete genome of Porphyromonas asaccharolytica DSM 20707.</title>
        <authorList>
            <person name="Lucas S."/>
            <person name="Han J."/>
            <person name="Lapidus A."/>
            <person name="Bruce D."/>
            <person name="Goodwin L."/>
            <person name="Pitluck S."/>
            <person name="Peters L."/>
            <person name="Kyrpides N."/>
            <person name="Mavromatis K."/>
            <person name="Ivanova N."/>
            <person name="Ovchinnikova G."/>
            <person name="Pagani I."/>
            <person name="Lu M."/>
            <person name="Detter J.C."/>
            <person name="Tapia R."/>
            <person name="Han C."/>
            <person name="Land M."/>
            <person name="Hauser L."/>
            <person name="Markowitz V."/>
            <person name="Cheng J.-F."/>
            <person name="Hugenholtz P."/>
            <person name="Woyke T."/>
            <person name="Wu D."/>
            <person name="Gronow S."/>
            <person name="Wellnitz S."/>
            <person name="Brambilla E."/>
            <person name="Klenk H.-P."/>
            <person name="Eisen J.A."/>
        </authorList>
    </citation>
    <scope>NUCLEOTIDE SEQUENCE [LARGE SCALE GENOMIC DNA]</scope>
    <source>
        <strain evidence="11">ATCC 25260 / DSM 20707 / VPI 4198</strain>
    </source>
</reference>
<evidence type="ECO:0000256" key="2">
    <source>
        <dbReference type="ARBA" id="ARBA00007487"/>
    </source>
</evidence>
<comment type="catalytic activity">
    <reaction evidence="8">
        <text>2 cob(II)yrinate a,c diamide + reduced [electron-transfer flavoprotein] + 2 ATP = 2 adenosylcob(III)yrinate a,c-diamide + 2 triphosphate + oxidized [electron-transfer flavoprotein] + 3 H(+)</text>
        <dbReference type="Rhea" id="RHEA:11528"/>
        <dbReference type="Rhea" id="RHEA-COMP:10685"/>
        <dbReference type="Rhea" id="RHEA-COMP:10686"/>
        <dbReference type="ChEBI" id="CHEBI:15378"/>
        <dbReference type="ChEBI" id="CHEBI:18036"/>
        <dbReference type="ChEBI" id="CHEBI:30616"/>
        <dbReference type="ChEBI" id="CHEBI:57692"/>
        <dbReference type="ChEBI" id="CHEBI:58307"/>
        <dbReference type="ChEBI" id="CHEBI:58503"/>
        <dbReference type="ChEBI" id="CHEBI:58537"/>
        <dbReference type="EC" id="2.5.1.17"/>
    </reaction>
</comment>
<evidence type="ECO:0000256" key="3">
    <source>
        <dbReference type="ARBA" id="ARBA00012454"/>
    </source>
</evidence>
<dbReference type="InterPro" id="IPR027417">
    <property type="entry name" value="P-loop_NTPase"/>
</dbReference>
<evidence type="ECO:0000256" key="5">
    <source>
        <dbReference type="ARBA" id="ARBA00031529"/>
    </source>
</evidence>
<comment type="catalytic activity">
    <reaction evidence="9">
        <text>2 cob(II)alamin + reduced [electron-transfer flavoprotein] + 2 ATP = 2 adenosylcob(III)alamin + 2 triphosphate + oxidized [electron-transfer flavoprotein] + 3 H(+)</text>
        <dbReference type="Rhea" id="RHEA:28671"/>
        <dbReference type="Rhea" id="RHEA-COMP:10685"/>
        <dbReference type="Rhea" id="RHEA-COMP:10686"/>
        <dbReference type="ChEBI" id="CHEBI:15378"/>
        <dbReference type="ChEBI" id="CHEBI:16304"/>
        <dbReference type="ChEBI" id="CHEBI:18036"/>
        <dbReference type="ChEBI" id="CHEBI:18408"/>
        <dbReference type="ChEBI" id="CHEBI:30616"/>
        <dbReference type="ChEBI" id="CHEBI:57692"/>
        <dbReference type="ChEBI" id="CHEBI:58307"/>
        <dbReference type="EC" id="2.5.1.17"/>
    </reaction>
</comment>
<dbReference type="SUPFAM" id="SSF52540">
    <property type="entry name" value="P-loop containing nucleoside triphosphate hydrolases"/>
    <property type="match status" value="1"/>
</dbReference>
<dbReference type="EMBL" id="CP002689">
    <property type="protein sequence ID" value="AEE12110.1"/>
    <property type="molecule type" value="Genomic_DNA"/>
</dbReference>
<dbReference type="RefSeq" id="WP_013759808.1">
    <property type="nucleotide sequence ID" value="NC_015501.1"/>
</dbReference>
<evidence type="ECO:0000313" key="10">
    <source>
        <dbReference type="EMBL" id="AEE12110.1"/>
    </source>
</evidence>
<dbReference type="GO" id="GO:0009236">
    <property type="term" value="P:cobalamin biosynthetic process"/>
    <property type="evidence" value="ECO:0007669"/>
    <property type="project" value="InterPro"/>
</dbReference>
<name>F4KLK3_PORAD</name>
<dbReference type="Proteomes" id="UP000006545">
    <property type="component" value="Chromosome"/>
</dbReference>
<dbReference type="PANTHER" id="PTHR46638">
    <property type="entry name" value="CORRINOID ADENOSYLTRANSFERASE"/>
    <property type="match status" value="1"/>
</dbReference>
<evidence type="ECO:0000256" key="4">
    <source>
        <dbReference type="ARBA" id="ARBA00024929"/>
    </source>
</evidence>
<gene>
    <name evidence="10" type="ordered locus">Poras_0156</name>
</gene>
<dbReference type="Gene3D" id="3.40.50.300">
    <property type="entry name" value="P-loop containing nucleotide triphosphate hydrolases"/>
    <property type="match status" value="1"/>
</dbReference>
<organism evidence="10 11">
    <name type="scientific">Porphyromonas asaccharolytica (strain ATCC 25260 / DSM 20707 / BCRC 10618 / CCUG 7834 / JCM 6326 / LMG 13178 / VPI 4198 / B440)</name>
    <name type="common">Bacteroides asaccharolyticus</name>
    <dbReference type="NCBI Taxonomy" id="879243"/>
    <lineage>
        <taxon>Bacteria</taxon>
        <taxon>Pseudomonadati</taxon>
        <taxon>Bacteroidota</taxon>
        <taxon>Bacteroidia</taxon>
        <taxon>Bacteroidales</taxon>
        <taxon>Porphyromonadaceae</taxon>
        <taxon>Porphyromonas</taxon>
    </lineage>
</organism>